<evidence type="ECO:0000313" key="1">
    <source>
        <dbReference type="EMBL" id="DAF52597.1"/>
    </source>
</evidence>
<dbReference type="EMBL" id="BK032639">
    <property type="protein sequence ID" value="DAF52597.1"/>
    <property type="molecule type" value="Genomic_DNA"/>
</dbReference>
<sequence length="58" mass="6943">MHDFFGKNVIIYTGRDDYENTTKHLLKSKESCCILNTNECSMQEVHTHGKRKIHYTYY</sequence>
<reference evidence="1" key="1">
    <citation type="journal article" date="2021" name="Proc. Natl. Acad. Sci. U.S.A.">
        <title>A Catalog of Tens of Thousands of Viruses from Human Metagenomes Reveals Hidden Associations with Chronic Diseases.</title>
        <authorList>
            <person name="Tisza M.J."/>
            <person name="Buck C.B."/>
        </authorList>
    </citation>
    <scope>NUCLEOTIDE SEQUENCE</scope>
    <source>
        <strain evidence="1">CtAjZ17</strain>
    </source>
</reference>
<name>A0A8S5SNG0_9CAUD</name>
<organism evidence="1">
    <name type="scientific">Siphoviridae sp. ctAjZ17</name>
    <dbReference type="NCBI Taxonomy" id="2827797"/>
    <lineage>
        <taxon>Viruses</taxon>
        <taxon>Duplodnaviria</taxon>
        <taxon>Heunggongvirae</taxon>
        <taxon>Uroviricota</taxon>
        <taxon>Caudoviricetes</taxon>
    </lineage>
</organism>
<accession>A0A8S5SNG0</accession>
<protein>
    <submittedName>
        <fullName evidence="1">Uncharacterized protein</fullName>
    </submittedName>
</protein>
<proteinExistence type="predicted"/>